<organism evidence="1 2">
    <name type="scientific">Gaetbulibacter aestuarii</name>
    <dbReference type="NCBI Taxonomy" id="1502358"/>
    <lineage>
        <taxon>Bacteria</taxon>
        <taxon>Pseudomonadati</taxon>
        <taxon>Bacteroidota</taxon>
        <taxon>Flavobacteriia</taxon>
        <taxon>Flavobacteriales</taxon>
        <taxon>Flavobacteriaceae</taxon>
        <taxon>Gaetbulibacter</taxon>
    </lineage>
</organism>
<accession>A0ABW7MUR3</accession>
<dbReference type="EMBL" id="JBAWKB010000001">
    <property type="protein sequence ID" value="MFH6770571.1"/>
    <property type="molecule type" value="Genomic_DNA"/>
</dbReference>
<dbReference type="Proteomes" id="UP001610100">
    <property type="component" value="Unassembled WGS sequence"/>
</dbReference>
<reference evidence="1 2" key="1">
    <citation type="submission" date="2024-02" db="EMBL/GenBank/DDBJ databases">
        <title>A Gaetbulibacter species isolated from tidal flats and genomic insights of their niches.</title>
        <authorList>
            <person name="Ye Y."/>
        </authorList>
    </citation>
    <scope>NUCLEOTIDE SEQUENCE [LARGE SCALE GENOMIC DNA]</scope>
    <source>
        <strain evidence="1 2">KYW382</strain>
    </source>
</reference>
<name>A0ABW7MUR3_9FLAO</name>
<gene>
    <name evidence="1" type="ORF">V8G58_01395</name>
</gene>
<evidence type="ECO:0000313" key="1">
    <source>
        <dbReference type="EMBL" id="MFH6770571.1"/>
    </source>
</evidence>
<protein>
    <submittedName>
        <fullName evidence="1">Uncharacterized protein</fullName>
    </submittedName>
</protein>
<dbReference type="SUPFAM" id="SSF63829">
    <property type="entry name" value="Calcium-dependent phosphotriesterase"/>
    <property type="match status" value="1"/>
</dbReference>
<dbReference type="RefSeq" id="WP_344738889.1">
    <property type="nucleotide sequence ID" value="NZ_BAABAY010000001.1"/>
</dbReference>
<keyword evidence="2" id="KW-1185">Reference proteome</keyword>
<evidence type="ECO:0000313" key="2">
    <source>
        <dbReference type="Proteomes" id="UP001610100"/>
    </source>
</evidence>
<comment type="caution">
    <text evidence="1">The sequence shown here is derived from an EMBL/GenBank/DDBJ whole genome shotgun (WGS) entry which is preliminary data.</text>
</comment>
<proteinExistence type="predicted"/>
<sequence>MNFGFKLPINSVFKSENPILKDNNCLFTFKKNKIIEYRFKEKQKEYSIPIKNFIFKILYQVALVRRVLRLNVESMVVTNNKDLVVVARGAILFCRHGTTMFKEVHKIKRGSRPLNIYKHTNGNIYWGEYFDNKKREQVYIFGSKNGEKWRVKYIFPKKSIRHIHGIYGDQFRKGIWVLTGDLNDECGLWFTTDEFRTLKCVVGGTQKARAVSIIPLKEKLIVPMDTPTEKNYIQEYDFIKKKFNNLKELPGSAFHTYSSKNLYLVSTVVEPSVINNKKYLEIYSSVDCENWFSIGVLKQDFLSSLSYKFFRYPEVLFVNDESENSKEVFFYCRGIRKYNNRMLSISKKVIEDFIKVKMKSIEKFN</sequence>